<keyword evidence="4 5" id="KW-0472">Membrane</keyword>
<evidence type="ECO:0000256" key="1">
    <source>
        <dbReference type="ARBA" id="ARBA00004141"/>
    </source>
</evidence>
<comment type="subcellular location">
    <subcellularLocation>
        <location evidence="5">Cell membrane</location>
        <topology evidence="5">Multi-pass membrane protein</topology>
    </subcellularLocation>
    <subcellularLocation>
        <location evidence="1">Membrane</location>
        <topology evidence="1">Multi-pass membrane protein</topology>
    </subcellularLocation>
</comment>
<organism evidence="6">
    <name type="scientific">uncultured Acidobacteriota bacterium</name>
    <dbReference type="NCBI Taxonomy" id="171953"/>
    <lineage>
        <taxon>Bacteria</taxon>
        <taxon>Pseudomonadati</taxon>
        <taxon>Acidobacteriota</taxon>
        <taxon>environmental samples</taxon>
    </lineage>
</organism>
<evidence type="ECO:0000313" key="6">
    <source>
        <dbReference type="EMBL" id="BAL55123.1"/>
    </source>
</evidence>
<feature type="transmembrane region" description="Helical" evidence="5">
    <location>
        <begin position="196"/>
        <end position="220"/>
    </location>
</feature>
<keyword evidence="2 5" id="KW-0812">Transmembrane</keyword>
<dbReference type="GO" id="GO:0005886">
    <property type="term" value="C:plasma membrane"/>
    <property type="evidence" value="ECO:0007669"/>
    <property type="project" value="UniProtKB-SubCell"/>
</dbReference>
<accession>H5SG37</accession>
<evidence type="ECO:0000256" key="2">
    <source>
        <dbReference type="ARBA" id="ARBA00022692"/>
    </source>
</evidence>
<comment type="similarity">
    <text evidence="5">Belongs to the 4-toluene sulfonate uptake permease (TSUP) (TC 2.A.102) family.</text>
</comment>
<dbReference type="AlphaFoldDB" id="H5SG37"/>
<feature type="transmembrane region" description="Helical" evidence="5">
    <location>
        <begin position="77"/>
        <end position="97"/>
    </location>
</feature>
<reference evidence="6" key="1">
    <citation type="journal article" date="2005" name="Environ. Microbiol.">
        <title>Genetic and functional properties of uncultivated thermophilic crenarchaeotes from a subsurface gold mine as revealed by analysis of genome fragments.</title>
        <authorList>
            <person name="Nunoura T."/>
            <person name="Hirayama H."/>
            <person name="Takami H."/>
            <person name="Oida H."/>
            <person name="Nishi S."/>
            <person name="Shimamura S."/>
            <person name="Suzuki Y."/>
            <person name="Inagaki F."/>
            <person name="Takai K."/>
            <person name="Nealson K.H."/>
            <person name="Horikoshi K."/>
        </authorList>
    </citation>
    <scope>NUCLEOTIDE SEQUENCE</scope>
</reference>
<feature type="transmembrane region" description="Helical" evidence="5">
    <location>
        <begin position="103"/>
        <end position="120"/>
    </location>
</feature>
<feature type="transmembrane region" description="Helical" evidence="5">
    <location>
        <begin position="257"/>
        <end position="275"/>
    </location>
</feature>
<dbReference type="InterPro" id="IPR002781">
    <property type="entry name" value="TM_pro_TauE-like"/>
</dbReference>
<dbReference type="PANTHER" id="PTHR43701">
    <property type="entry name" value="MEMBRANE TRANSPORTER PROTEIN MJ0441-RELATED"/>
    <property type="match status" value="1"/>
</dbReference>
<evidence type="ECO:0000256" key="4">
    <source>
        <dbReference type="ARBA" id="ARBA00023136"/>
    </source>
</evidence>
<protein>
    <recommendedName>
        <fullName evidence="5">Probable membrane transporter protein</fullName>
    </recommendedName>
</protein>
<dbReference type="PANTHER" id="PTHR43701:SF2">
    <property type="entry name" value="MEMBRANE TRANSPORTER PROTEIN YJNA-RELATED"/>
    <property type="match status" value="1"/>
</dbReference>
<keyword evidence="5" id="KW-1003">Cell membrane</keyword>
<reference evidence="6" key="2">
    <citation type="journal article" date="2012" name="PLoS ONE">
        <title>A Deeply Branching Thermophilic Bacterium with an Ancient Acetyl-CoA Pathway Dominates a Subsurface Ecosystem.</title>
        <authorList>
            <person name="Takami H."/>
            <person name="Noguchi H."/>
            <person name="Takaki Y."/>
            <person name="Uchiyama I."/>
            <person name="Toyoda A."/>
            <person name="Nishi S."/>
            <person name="Chee G.-J."/>
            <person name="Arai W."/>
            <person name="Nunoura T."/>
            <person name="Itoh T."/>
            <person name="Hattori M."/>
            <person name="Takai K."/>
        </authorList>
    </citation>
    <scope>NUCLEOTIDE SEQUENCE</scope>
</reference>
<feature type="transmembrane region" description="Helical" evidence="5">
    <location>
        <begin position="12"/>
        <end position="41"/>
    </location>
</feature>
<evidence type="ECO:0000256" key="3">
    <source>
        <dbReference type="ARBA" id="ARBA00022989"/>
    </source>
</evidence>
<dbReference type="EMBL" id="AP011710">
    <property type="protein sequence ID" value="BAL55123.1"/>
    <property type="molecule type" value="Genomic_DNA"/>
</dbReference>
<keyword evidence="3 5" id="KW-1133">Transmembrane helix</keyword>
<gene>
    <name evidence="6" type="ORF">HGMM_F23D12C02</name>
</gene>
<name>H5SG37_9BACT</name>
<dbReference type="Pfam" id="PF01925">
    <property type="entry name" value="TauE"/>
    <property type="match status" value="1"/>
</dbReference>
<sequence>MFGHLTEYWFAFPVVALGCTMTIMGGVGGNVVCGPFFILVLKLSPEAAIGTALVTQVFSLLSGIIGYGRRKLIDYRLALFLAVGAVPAAVLGSWLSVRVPGTLLQVIFGGVILIIAWLLYRSPIETAQEAMVSPGASGVRTLIDRQGRVYSYQVCQRGQLLGISVLAGLGSGLVAIGGGELNTPAMVLRCQIPIRIAAATAVFTMALTVLAGAITHVLVGRPVWNLALWTIPGAILGGQLGSYLASRIESEALKRGLSLLFVLVGMAMIVHAMFLT</sequence>
<proteinExistence type="inferred from homology"/>
<dbReference type="InterPro" id="IPR051598">
    <property type="entry name" value="TSUP/Inactive_protease-like"/>
</dbReference>
<feature type="transmembrane region" description="Helical" evidence="5">
    <location>
        <begin position="226"/>
        <end position="245"/>
    </location>
</feature>
<evidence type="ECO:0000256" key="5">
    <source>
        <dbReference type="RuleBase" id="RU363041"/>
    </source>
</evidence>
<feature type="transmembrane region" description="Helical" evidence="5">
    <location>
        <begin position="47"/>
        <end position="65"/>
    </location>
</feature>